<feature type="transmembrane region" description="Helical" evidence="2">
    <location>
        <begin position="55"/>
        <end position="77"/>
    </location>
</feature>
<feature type="compositionally biased region" description="Low complexity" evidence="1">
    <location>
        <begin position="101"/>
        <end position="111"/>
    </location>
</feature>
<evidence type="ECO:0000313" key="3">
    <source>
        <dbReference type="EMBL" id="KAK4215085.1"/>
    </source>
</evidence>
<gene>
    <name evidence="3" type="ORF">QBC37DRAFT_399015</name>
</gene>
<keyword evidence="2" id="KW-0472">Membrane</keyword>
<dbReference type="EMBL" id="MU858084">
    <property type="protein sequence ID" value="KAK4215085.1"/>
    <property type="molecule type" value="Genomic_DNA"/>
</dbReference>
<comment type="caution">
    <text evidence="3">The sequence shown here is derived from an EMBL/GenBank/DDBJ whole genome shotgun (WGS) entry which is preliminary data.</text>
</comment>
<evidence type="ECO:0000313" key="4">
    <source>
        <dbReference type="Proteomes" id="UP001301769"/>
    </source>
</evidence>
<feature type="compositionally biased region" description="Basic and acidic residues" evidence="1">
    <location>
        <begin position="119"/>
        <end position="139"/>
    </location>
</feature>
<dbReference type="Proteomes" id="UP001301769">
    <property type="component" value="Unassembled WGS sequence"/>
</dbReference>
<feature type="region of interest" description="Disordered" evidence="1">
    <location>
        <begin position="90"/>
        <end position="139"/>
    </location>
</feature>
<protein>
    <submittedName>
        <fullName evidence="3">Uncharacterized protein</fullName>
    </submittedName>
</protein>
<organism evidence="3 4">
    <name type="scientific">Rhypophila decipiens</name>
    <dbReference type="NCBI Taxonomy" id="261697"/>
    <lineage>
        <taxon>Eukaryota</taxon>
        <taxon>Fungi</taxon>
        <taxon>Dikarya</taxon>
        <taxon>Ascomycota</taxon>
        <taxon>Pezizomycotina</taxon>
        <taxon>Sordariomycetes</taxon>
        <taxon>Sordariomycetidae</taxon>
        <taxon>Sordariales</taxon>
        <taxon>Naviculisporaceae</taxon>
        <taxon>Rhypophila</taxon>
    </lineage>
</organism>
<sequence length="139" mass="15037">MAPVLDPSIEKLGFLLNITIDQIHGEYVVKINDVTQKKIPVAIFPAPPKDPFDEWWVVLFLGVLGAMILPLFIVAAVESARKRRRIANTISATAAEDDAEAAGSDSDSCESNNKSMGEQGDKGHDGSPDLHTQEQLKGP</sequence>
<keyword evidence="4" id="KW-1185">Reference proteome</keyword>
<name>A0AAN6YAP3_9PEZI</name>
<dbReference type="AlphaFoldDB" id="A0AAN6YAP3"/>
<keyword evidence="2" id="KW-0812">Transmembrane</keyword>
<proteinExistence type="predicted"/>
<evidence type="ECO:0000256" key="1">
    <source>
        <dbReference type="SAM" id="MobiDB-lite"/>
    </source>
</evidence>
<keyword evidence="2" id="KW-1133">Transmembrane helix</keyword>
<reference evidence="3" key="2">
    <citation type="submission" date="2023-05" db="EMBL/GenBank/DDBJ databases">
        <authorList>
            <consortium name="Lawrence Berkeley National Laboratory"/>
            <person name="Steindorff A."/>
            <person name="Hensen N."/>
            <person name="Bonometti L."/>
            <person name="Westerberg I."/>
            <person name="Brannstrom I.O."/>
            <person name="Guillou S."/>
            <person name="Cros-Aarteil S."/>
            <person name="Calhoun S."/>
            <person name="Haridas S."/>
            <person name="Kuo A."/>
            <person name="Mondo S."/>
            <person name="Pangilinan J."/>
            <person name="Riley R."/>
            <person name="Labutti K."/>
            <person name="Andreopoulos B."/>
            <person name="Lipzen A."/>
            <person name="Chen C."/>
            <person name="Yanf M."/>
            <person name="Daum C."/>
            <person name="Ng V."/>
            <person name="Clum A."/>
            <person name="Ohm R."/>
            <person name="Martin F."/>
            <person name="Silar P."/>
            <person name="Natvig D."/>
            <person name="Lalanne C."/>
            <person name="Gautier V."/>
            <person name="Ament-Velasquez S.L."/>
            <person name="Kruys A."/>
            <person name="Hutchinson M.I."/>
            <person name="Powell A.J."/>
            <person name="Barry K."/>
            <person name="Miller A.N."/>
            <person name="Grigoriev I.V."/>
            <person name="Debuchy R."/>
            <person name="Gladieux P."/>
            <person name="Thoren M.H."/>
            <person name="Johannesson H."/>
        </authorList>
    </citation>
    <scope>NUCLEOTIDE SEQUENCE</scope>
    <source>
        <strain evidence="3">PSN293</strain>
    </source>
</reference>
<evidence type="ECO:0000256" key="2">
    <source>
        <dbReference type="SAM" id="Phobius"/>
    </source>
</evidence>
<reference evidence="3" key="1">
    <citation type="journal article" date="2023" name="Mol. Phylogenet. Evol.">
        <title>Genome-scale phylogeny and comparative genomics of the fungal order Sordariales.</title>
        <authorList>
            <person name="Hensen N."/>
            <person name="Bonometti L."/>
            <person name="Westerberg I."/>
            <person name="Brannstrom I.O."/>
            <person name="Guillou S."/>
            <person name="Cros-Aarteil S."/>
            <person name="Calhoun S."/>
            <person name="Haridas S."/>
            <person name="Kuo A."/>
            <person name="Mondo S."/>
            <person name="Pangilinan J."/>
            <person name="Riley R."/>
            <person name="LaButti K."/>
            <person name="Andreopoulos B."/>
            <person name="Lipzen A."/>
            <person name="Chen C."/>
            <person name="Yan M."/>
            <person name="Daum C."/>
            <person name="Ng V."/>
            <person name="Clum A."/>
            <person name="Steindorff A."/>
            <person name="Ohm R.A."/>
            <person name="Martin F."/>
            <person name="Silar P."/>
            <person name="Natvig D.O."/>
            <person name="Lalanne C."/>
            <person name="Gautier V."/>
            <person name="Ament-Velasquez S.L."/>
            <person name="Kruys A."/>
            <person name="Hutchinson M.I."/>
            <person name="Powell A.J."/>
            <person name="Barry K."/>
            <person name="Miller A.N."/>
            <person name="Grigoriev I.V."/>
            <person name="Debuchy R."/>
            <person name="Gladieux P."/>
            <person name="Hiltunen Thoren M."/>
            <person name="Johannesson H."/>
        </authorList>
    </citation>
    <scope>NUCLEOTIDE SEQUENCE</scope>
    <source>
        <strain evidence="3">PSN293</strain>
    </source>
</reference>
<accession>A0AAN6YAP3</accession>